<dbReference type="EMBL" id="BAAADD010000003">
    <property type="protein sequence ID" value="GAA0567555.1"/>
    <property type="molecule type" value="Genomic_DNA"/>
</dbReference>
<comment type="catalytic activity">
    <reaction evidence="2">
        <text>UDP-N-acetyl-alpha-D-glucosamine = UDP-N-acetyl-alpha-D-mannosamine</text>
        <dbReference type="Rhea" id="RHEA:17213"/>
        <dbReference type="ChEBI" id="CHEBI:57705"/>
        <dbReference type="ChEBI" id="CHEBI:68623"/>
        <dbReference type="EC" id="5.1.3.14"/>
    </reaction>
</comment>
<dbReference type="Gene3D" id="3.40.50.2000">
    <property type="entry name" value="Glycogen Phosphorylase B"/>
    <property type="match status" value="2"/>
</dbReference>
<proteinExistence type="inferred from homology"/>
<organism evidence="7 8">
    <name type="scientific">Rhizomicrobium electricum</name>
    <dbReference type="NCBI Taxonomy" id="480070"/>
    <lineage>
        <taxon>Bacteria</taxon>
        <taxon>Pseudomonadati</taxon>
        <taxon>Pseudomonadota</taxon>
        <taxon>Alphaproteobacteria</taxon>
        <taxon>Micropepsales</taxon>
        <taxon>Micropepsaceae</taxon>
        <taxon>Rhizomicrobium</taxon>
    </lineage>
</organism>
<evidence type="ECO:0000259" key="6">
    <source>
        <dbReference type="Pfam" id="PF02350"/>
    </source>
</evidence>
<protein>
    <recommendedName>
        <fullName evidence="4">UDP-N-acetylglucosamine 2-epimerase (non-hydrolyzing)</fullName>
        <ecNumber evidence="4">5.1.3.14</ecNumber>
    </recommendedName>
</protein>
<evidence type="ECO:0000256" key="4">
    <source>
        <dbReference type="ARBA" id="ARBA00038858"/>
    </source>
</evidence>
<dbReference type="SUPFAM" id="SSF53756">
    <property type="entry name" value="UDP-Glycosyltransferase/glycogen phosphorylase"/>
    <property type="match status" value="1"/>
</dbReference>
<comment type="caution">
    <text evidence="7">The sequence shown here is derived from an EMBL/GenBank/DDBJ whole genome shotgun (WGS) entry which is preliminary data.</text>
</comment>
<dbReference type="EC" id="5.1.3.14" evidence="4"/>
<evidence type="ECO:0000256" key="2">
    <source>
        <dbReference type="ARBA" id="ARBA00036080"/>
    </source>
</evidence>
<dbReference type="Pfam" id="PF02350">
    <property type="entry name" value="Epimerase_2"/>
    <property type="match status" value="1"/>
</dbReference>
<comment type="similarity">
    <text evidence="3 5">Belongs to the UDP-N-acetylglucosamine 2-epimerase family.</text>
</comment>
<evidence type="ECO:0000313" key="8">
    <source>
        <dbReference type="Proteomes" id="UP001499951"/>
    </source>
</evidence>
<dbReference type="PANTHER" id="PTHR43174:SF2">
    <property type="entry name" value="UDP-N-ACETYLGLUCOSAMINE 2-EPIMERASE"/>
    <property type="match status" value="1"/>
</dbReference>
<evidence type="ECO:0000256" key="1">
    <source>
        <dbReference type="ARBA" id="ARBA00023235"/>
    </source>
</evidence>
<evidence type="ECO:0000256" key="5">
    <source>
        <dbReference type="RuleBase" id="RU003513"/>
    </source>
</evidence>
<accession>A0ABN1EJ43</accession>
<keyword evidence="1 5" id="KW-0413">Isomerase</keyword>
<evidence type="ECO:0000313" key="7">
    <source>
        <dbReference type="EMBL" id="GAA0567555.1"/>
    </source>
</evidence>
<feature type="domain" description="UDP-N-acetylglucosamine 2-epimerase" evidence="6">
    <location>
        <begin position="39"/>
        <end position="386"/>
    </location>
</feature>
<dbReference type="InterPro" id="IPR029767">
    <property type="entry name" value="WecB-like"/>
</dbReference>
<dbReference type="PANTHER" id="PTHR43174">
    <property type="entry name" value="UDP-N-ACETYLGLUCOSAMINE 2-EPIMERASE"/>
    <property type="match status" value="1"/>
</dbReference>
<reference evidence="7 8" key="1">
    <citation type="journal article" date="2019" name="Int. J. Syst. Evol. Microbiol.">
        <title>The Global Catalogue of Microorganisms (GCM) 10K type strain sequencing project: providing services to taxonomists for standard genome sequencing and annotation.</title>
        <authorList>
            <consortium name="The Broad Institute Genomics Platform"/>
            <consortium name="The Broad Institute Genome Sequencing Center for Infectious Disease"/>
            <person name="Wu L."/>
            <person name="Ma J."/>
        </authorList>
    </citation>
    <scope>NUCLEOTIDE SEQUENCE [LARGE SCALE GENOMIC DNA]</scope>
    <source>
        <strain evidence="7 8">JCM 15089</strain>
    </source>
</reference>
<dbReference type="InterPro" id="IPR003331">
    <property type="entry name" value="UDP_GlcNAc_Epimerase_2_dom"/>
</dbReference>
<sequence length="395" mass="42586">MLARTDARSLESIRARPLKVAFVIGTRPEAIKLFPVIHALRREPDFAPLVILTAQHRDMLDQVMAIADIAADADLDIMRPGQSLTGVTISALGALTPLIEREKPDLVVVQGDTTTAFTGALAAFYAKVPVAHIEAGLRSGKKYSPFPEEINRCLVDAMTDVFLPPTEGARQNLLKGGYPADRIHVTGNTVVDALVWIRARLETDAALRAGIEAELPPSVAGRRLILVTSHRRENFDGGIASICGGLKRLAERGDVEIVFPVHPNPNVRGPVYEILGGVDGIALVPPLNYLQFVALMMRAHLIVTDSGGVQEEAPALGVPVLVMRDTTERPEGIEAGTARLIGADGDRIVAEANALLDDPVAYRRMAQAHNPFGDGKASERITQILRAYLLERLAA</sequence>
<dbReference type="CDD" id="cd03786">
    <property type="entry name" value="GTB_UDP-GlcNAc_2-Epimerase"/>
    <property type="match status" value="1"/>
</dbReference>
<dbReference type="NCBIfam" id="TIGR00236">
    <property type="entry name" value="wecB"/>
    <property type="match status" value="1"/>
</dbReference>
<keyword evidence="8" id="KW-1185">Reference proteome</keyword>
<dbReference type="Proteomes" id="UP001499951">
    <property type="component" value="Unassembled WGS sequence"/>
</dbReference>
<gene>
    <name evidence="7" type="primary">wecB</name>
    <name evidence="7" type="ORF">GCM10008942_15150</name>
</gene>
<evidence type="ECO:0000256" key="3">
    <source>
        <dbReference type="ARBA" id="ARBA00038209"/>
    </source>
</evidence>
<name>A0ABN1EJ43_9PROT</name>